<dbReference type="Proteomes" id="UP000290545">
    <property type="component" value="Unassembled WGS sequence"/>
</dbReference>
<keyword evidence="4" id="KW-1185">Reference proteome</keyword>
<evidence type="ECO:0000313" key="3">
    <source>
        <dbReference type="EMBL" id="RXK87168.1"/>
    </source>
</evidence>
<feature type="compositionally biased region" description="Basic and acidic residues" evidence="1">
    <location>
        <begin position="128"/>
        <end position="154"/>
    </location>
</feature>
<feature type="region of interest" description="Disordered" evidence="1">
    <location>
        <begin position="121"/>
        <end position="154"/>
    </location>
</feature>
<feature type="signal peptide" evidence="2">
    <location>
        <begin position="1"/>
        <end position="22"/>
    </location>
</feature>
<evidence type="ECO:0000256" key="2">
    <source>
        <dbReference type="SAM" id="SignalP"/>
    </source>
</evidence>
<evidence type="ECO:0000256" key="1">
    <source>
        <dbReference type="SAM" id="MobiDB-lite"/>
    </source>
</evidence>
<dbReference type="EMBL" id="SDHZ01000001">
    <property type="protein sequence ID" value="RXK87168.1"/>
    <property type="molecule type" value="Genomic_DNA"/>
</dbReference>
<keyword evidence="2" id="KW-0732">Signal</keyword>
<proteinExistence type="predicted"/>
<organism evidence="3 4">
    <name type="scientific">Filimonas effusa</name>
    <dbReference type="NCBI Taxonomy" id="2508721"/>
    <lineage>
        <taxon>Bacteria</taxon>
        <taxon>Pseudomonadati</taxon>
        <taxon>Bacteroidota</taxon>
        <taxon>Chitinophagia</taxon>
        <taxon>Chitinophagales</taxon>
        <taxon>Chitinophagaceae</taxon>
        <taxon>Filimonas</taxon>
    </lineage>
</organism>
<sequence length="154" mass="18059">MKKLIVLSVVAISSLIYSSAQAQVRFSVNINIGNQPAWVNNNNAADYYYMPDIECYYSVPGRVYIFREGNSWRRSASLPPAYRNYDFRNKRMISIKGQDKPYLHHEQNRREYAQAGNRYQQAPFNNTHDNHNDRFDNRRGNDNGRGHDNRRPGK</sequence>
<evidence type="ECO:0000313" key="4">
    <source>
        <dbReference type="Proteomes" id="UP000290545"/>
    </source>
</evidence>
<dbReference type="OrthoDB" id="799522at2"/>
<accession>A0A4Q1DDW4</accession>
<dbReference type="AlphaFoldDB" id="A0A4Q1DDW4"/>
<protein>
    <recommendedName>
        <fullName evidence="5">DUF3300 domain-containing protein</fullName>
    </recommendedName>
</protein>
<name>A0A4Q1DDW4_9BACT</name>
<comment type="caution">
    <text evidence="3">The sequence shown here is derived from an EMBL/GenBank/DDBJ whole genome shotgun (WGS) entry which is preliminary data.</text>
</comment>
<gene>
    <name evidence="3" type="ORF">ESB13_10420</name>
</gene>
<dbReference type="RefSeq" id="WP_129002918.1">
    <property type="nucleotide sequence ID" value="NZ_SDHZ01000001.1"/>
</dbReference>
<feature type="chain" id="PRO_5020892333" description="DUF3300 domain-containing protein" evidence="2">
    <location>
        <begin position="23"/>
        <end position="154"/>
    </location>
</feature>
<evidence type="ECO:0008006" key="5">
    <source>
        <dbReference type="Google" id="ProtNLM"/>
    </source>
</evidence>
<reference evidence="3 4" key="1">
    <citation type="submission" date="2019-01" db="EMBL/GenBank/DDBJ databases">
        <title>Filimonas sp. strain TTM-71.</title>
        <authorList>
            <person name="Chen W.-M."/>
        </authorList>
    </citation>
    <scope>NUCLEOTIDE SEQUENCE [LARGE SCALE GENOMIC DNA]</scope>
    <source>
        <strain evidence="3 4">TTM-71</strain>
    </source>
</reference>